<gene>
    <name evidence="5" type="ORF">ZHD862_LOCUS22783</name>
</gene>
<feature type="domain" description="CCZ1/INTU/HSP4 first Longin" evidence="2">
    <location>
        <begin position="18"/>
        <end position="139"/>
    </location>
</feature>
<dbReference type="Pfam" id="PF19033">
    <property type="entry name" value="Intu_longin_3"/>
    <property type="match status" value="1"/>
</dbReference>
<organism evidence="5 6">
    <name type="scientific">Rotaria sordida</name>
    <dbReference type="NCBI Taxonomy" id="392033"/>
    <lineage>
        <taxon>Eukaryota</taxon>
        <taxon>Metazoa</taxon>
        <taxon>Spiralia</taxon>
        <taxon>Gnathifera</taxon>
        <taxon>Rotifera</taxon>
        <taxon>Eurotatoria</taxon>
        <taxon>Bdelloidea</taxon>
        <taxon>Philodinida</taxon>
        <taxon>Philodinidae</taxon>
        <taxon>Rotaria</taxon>
    </lineage>
</organism>
<name>A0A814WBD8_9BILA</name>
<evidence type="ECO:0000259" key="4">
    <source>
        <dbReference type="Pfam" id="PF19033"/>
    </source>
</evidence>
<dbReference type="InterPro" id="IPR043987">
    <property type="entry name" value="CCZ1/INTU/HSP4_longin_1"/>
</dbReference>
<dbReference type="GO" id="GO:0035658">
    <property type="term" value="C:Mon1-Ccz1 complex"/>
    <property type="evidence" value="ECO:0007669"/>
    <property type="project" value="InterPro"/>
</dbReference>
<dbReference type="InterPro" id="IPR043989">
    <property type="entry name" value="CCZ1/INTU/HSP4_longin_3"/>
</dbReference>
<protein>
    <recommendedName>
        <fullName evidence="7">Vacuolar fusion protein CCZ1 homolog</fullName>
    </recommendedName>
</protein>
<feature type="domain" description="CCZ1/INTU second Longin" evidence="3">
    <location>
        <begin position="213"/>
        <end position="316"/>
    </location>
</feature>
<evidence type="ECO:0000259" key="3">
    <source>
        <dbReference type="Pfam" id="PF19032"/>
    </source>
</evidence>
<evidence type="ECO:0008006" key="7">
    <source>
        <dbReference type="Google" id="ProtNLM"/>
    </source>
</evidence>
<dbReference type="GO" id="GO:0016192">
    <property type="term" value="P:vesicle-mediated transport"/>
    <property type="evidence" value="ECO:0007669"/>
    <property type="project" value="InterPro"/>
</dbReference>
<comment type="similarity">
    <text evidence="1">Belongs to the CCZ1 family.</text>
</comment>
<reference evidence="5" key="1">
    <citation type="submission" date="2021-02" db="EMBL/GenBank/DDBJ databases">
        <authorList>
            <person name="Nowell W R."/>
        </authorList>
    </citation>
    <scope>NUCLEOTIDE SEQUENCE</scope>
</reference>
<evidence type="ECO:0000259" key="2">
    <source>
        <dbReference type="Pfam" id="PF19031"/>
    </source>
</evidence>
<dbReference type="EMBL" id="CAJNOT010001442">
    <property type="protein sequence ID" value="CAF1199909.1"/>
    <property type="molecule type" value="Genomic_DNA"/>
</dbReference>
<dbReference type="Pfam" id="PF19031">
    <property type="entry name" value="Intu_longin_1"/>
    <property type="match status" value="1"/>
</dbReference>
<feature type="domain" description="CCZ1/INTU/HPS4 third Longin" evidence="4">
    <location>
        <begin position="356"/>
        <end position="444"/>
    </location>
</feature>
<dbReference type="InterPro" id="IPR043988">
    <property type="entry name" value="CCZ1/INTU_longin_2"/>
</dbReference>
<dbReference type="Pfam" id="PF19032">
    <property type="entry name" value="Intu_longin_2"/>
    <property type="match status" value="1"/>
</dbReference>
<dbReference type="PANTHER" id="PTHR13056:SF0">
    <property type="entry name" value="VACUOLAR FUSION PROTEIN CCZ1 HOMOLOG-RELATED"/>
    <property type="match status" value="1"/>
</dbReference>
<evidence type="ECO:0000313" key="6">
    <source>
        <dbReference type="Proteomes" id="UP000663864"/>
    </source>
</evidence>
<dbReference type="Proteomes" id="UP000663864">
    <property type="component" value="Unassembled WGS sequence"/>
</dbReference>
<sequence length="456" mass="53699">MTSSNERISSSIYLIDYFIYCPLLCEKEGQEDRKILYYYPSDTNLNRQIRTIGYCEGLVKFTETFGFDDPCDSVHFQKTRLLFHKVENDICIAMTLHVPVVERKKDDKFITEYYDENINDRIMLPILKVSYRYFVLQHGTMSTVIQQGGIEELRNVLKQYFDTFIQHHLHTMIRDATLDTSYLGIQFLPVEKRLYLKLQSMLRRLELRFSSLKETLFLYKDQLIWSGLSQDDTSLVYSFFRLYYWPHIKTLLNSSTTQYLTIDTTASPADELIISSNSTSEIYQAFFLGTLPIPYRVLVININLITIFCFFHDEDDLINNEDVNTQIVDILKKDLDTMLPNFEEHLRKKYPLTDNTVRTVYYNKINMAHSSTVDWTREPMTSMSGIMSALAEDMQWFHPSGEIMVKRENDPWIISKRSDMRELYVVLNQKNANLKEISDKVKQIFATQFGNILLIE</sequence>
<dbReference type="AlphaFoldDB" id="A0A814WBD8"/>
<dbReference type="InterPro" id="IPR013176">
    <property type="entry name" value="Ccz1"/>
</dbReference>
<evidence type="ECO:0000313" key="5">
    <source>
        <dbReference type="EMBL" id="CAF1199909.1"/>
    </source>
</evidence>
<dbReference type="PANTHER" id="PTHR13056">
    <property type="entry name" value="VACUOLAR FUSION PROTEIN CCZ1 HOMOLOG-RELATED"/>
    <property type="match status" value="1"/>
</dbReference>
<comment type="caution">
    <text evidence="5">The sequence shown here is derived from an EMBL/GenBank/DDBJ whole genome shotgun (WGS) entry which is preliminary data.</text>
</comment>
<proteinExistence type="inferred from homology"/>
<accession>A0A814WBD8</accession>
<evidence type="ECO:0000256" key="1">
    <source>
        <dbReference type="ARBA" id="ARBA00005352"/>
    </source>
</evidence>